<protein>
    <submittedName>
        <fullName evidence="1">Uncharacterized protein</fullName>
    </submittedName>
</protein>
<evidence type="ECO:0000313" key="2">
    <source>
        <dbReference type="Proteomes" id="UP001157006"/>
    </source>
</evidence>
<keyword evidence="2" id="KW-1185">Reference proteome</keyword>
<sequence length="147" mass="16457">MPFSVNRSSPIDLLPPFIDPDDAAHHGFPFRYLDRYESQQYFNFDGFHQDRDSVSVVPDYWSSFLGYTASNGVSRGGYVNKPNELGFVDLTVANEFVDFRNGEGKQIGVRDNKPNELGLGFVGQTVANQFVDFGNGKGNQIGVGWFF</sequence>
<accession>A0AAV1A5X9</accession>
<reference evidence="1 2" key="1">
    <citation type="submission" date="2023-01" db="EMBL/GenBank/DDBJ databases">
        <authorList>
            <person name="Kreplak J."/>
        </authorList>
    </citation>
    <scope>NUCLEOTIDE SEQUENCE [LARGE SCALE GENOMIC DNA]</scope>
</reference>
<proteinExistence type="predicted"/>
<organism evidence="1 2">
    <name type="scientific">Vicia faba</name>
    <name type="common">Broad bean</name>
    <name type="synonym">Faba vulgaris</name>
    <dbReference type="NCBI Taxonomy" id="3906"/>
    <lineage>
        <taxon>Eukaryota</taxon>
        <taxon>Viridiplantae</taxon>
        <taxon>Streptophyta</taxon>
        <taxon>Embryophyta</taxon>
        <taxon>Tracheophyta</taxon>
        <taxon>Spermatophyta</taxon>
        <taxon>Magnoliopsida</taxon>
        <taxon>eudicotyledons</taxon>
        <taxon>Gunneridae</taxon>
        <taxon>Pentapetalae</taxon>
        <taxon>rosids</taxon>
        <taxon>fabids</taxon>
        <taxon>Fabales</taxon>
        <taxon>Fabaceae</taxon>
        <taxon>Papilionoideae</taxon>
        <taxon>50 kb inversion clade</taxon>
        <taxon>NPAAA clade</taxon>
        <taxon>Hologalegina</taxon>
        <taxon>IRL clade</taxon>
        <taxon>Fabeae</taxon>
        <taxon>Vicia</taxon>
    </lineage>
</organism>
<evidence type="ECO:0000313" key="1">
    <source>
        <dbReference type="EMBL" id="CAI8606085.1"/>
    </source>
</evidence>
<dbReference type="Proteomes" id="UP001157006">
    <property type="component" value="Chromosome 3"/>
</dbReference>
<dbReference type="EMBL" id="OX451738">
    <property type="protein sequence ID" value="CAI8606085.1"/>
    <property type="molecule type" value="Genomic_DNA"/>
</dbReference>
<name>A0AAV1A5X9_VICFA</name>
<gene>
    <name evidence="1" type="ORF">VFH_III213000</name>
</gene>
<dbReference type="AlphaFoldDB" id="A0AAV1A5X9"/>